<keyword evidence="3" id="KW-0812">Transmembrane</keyword>
<dbReference type="AlphaFoldDB" id="A0AB34J297"/>
<evidence type="ECO:0000256" key="3">
    <source>
        <dbReference type="ARBA" id="ARBA00022692"/>
    </source>
</evidence>
<evidence type="ECO:0000256" key="4">
    <source>
        <dbReference type="ARBA" id="ARBA00022824"/>
    </source>
</evidence>
<keyword evidence="6" id="KW-0472">Membrane</keyword>
<name>A0AB34J297_PRYPA</name>
<dbReference type="PANTHER" id="PTHR11009">
    <property type="entry name" value="DER1-LIKE PROTEIN, DERLIN"/>
    <property type="match status" value="1"/>
</dbReference>
<evidence type="ECO:0000256" key="5">
    <source>
        <dbReference type="ARBA" id="ARBA00022989"/>
    </source>
</evidence>
<evidence type="ECO:0000256" key="7">
    <source>
        <dbReference type="RuleBase" id="RU363059"/>
    </source>
</evidence>
<comment type="similarity">
    <text evidence="2 7">Belongs to the derlin family.</text>
</comment>
<reference evidence="9 10" key="1">
    <citation type="journal article" date="2024" name="Science">
        <title>Giant polyketide synthase enzymes in the biosynthesis of giant marine polyether toxins.</title>
        <authorList>
            <person name="Fallon T.R."/>
            <person name="Shende V.V."/>
            <person name="Wierzbicki I.H."/>
            <person name="Pendleton A.L."/>
            <person name="Watervoot N.F."/>
            <person name="Auber R.P."/>
            <person name="Gonzalez D.J."/>
            <person name="Wisecaver J.H."/>
            <person name="Moore B.S."/>
        </authorList>
    </citation>
    <scope>NUCLEOTIDE SEQUENCE [LARGE SCALE GENOMIC DNA]</scope>
    <source>
        <strain evidence="9 10">12B1</strain>
    </source>
</reference>
<dbReference type="GO" id="GO:0005789">
    <property type="term" value="C:endoplasmic reticulum membrane"/>
    <property type="evidence" value="ECO:0007669"/>
    <property type="project" value="UniProtKB-SubCell"/>
</dbReference>
<dbReference type="Gene3D" id="1.20.1540.10">
    <property type="entry name" value="Rhomboid-like"/>
    <property type="match status" value="1"/>
</dbReference>
<comment type="caution">
    <text evidence="9">The sequence shown here is derived from an EMBL/GenBank/DDBJ whole genome shotgun (WGS) entry which is preliminary data.</text>
</comment>
<sequence>MNRMMIAHVEVTTESDHSFRFDRSSLAVCHFSRESSICHRTVHTPSAPPSELAVVQRPTPSPHMSAPRSAARPASAASLLLCALLLPHAAARARPSAKLSPVLRVDDPRAPRGAVTTERRGLASLVRLRGGDGSSMIEGLKNSYLAVPPLTRTWFTAIIAFSGLTHVGLLNAEALGLDAGRTVYGLQLWRPLTAASYFGGLTAQLLSKMYYLVTFGKELETLLGIGEFCRTLVSCAAMLSLVFHVLGWPYTGDGLVMALTVLCCQQNPDAPFSFYGLKFAYQFLPIAQLVLSYLFSQQIPWQDMVGLVVGYLHYYINDEVKPDAALAKKLVKPGQQARSGRTLGGSGGGDDGKKRKSRIVTLSDSGLGAQQPKTLPGGGPPCGAGG</sequence>
<evidence type="ECO:0000256" key="2">
    <source>
        <dbReference type="ARBA" id="ARBA00008917"/>
    </source>
</evidence>
<evidence type="ECO:0000256" key="6">
    <source>
        <dbReference type="ARBA" id="ARBA00023136"/>
    </source>
</evidence>
<evidence type="ECO:0000313" key="10">
    <source>
        <dbReference type="Proteomes" id="UP001515480"/>
    </source>
</evidence>
<dbReference type="InterPro" id="IPR007599">
    <property type="entry name" value="DER1"/>
</dbReference>
<keyword evidence="10" id="KW-1185">Reference proteome</keyword>
<keyword evidence="5" id="KW-1133">Transmembrane helix</keyword>
<dbReference type="Proteomes" id="UP001515480">
    <property type="component" value="Unassembled WGS sequence"/>
</dbReference>
<organism evidence="9 10">
    <name type="scientific">Prymnesium parvum</name>
    <name type="common">Toxic golden alga</name>
    <dbReference type="NCBI Taxonomy" id="97485"/>
    <lineage>
        <taxon>Eukaryota</taxon>
        <taxon>Haptista</taxon>
        <taxon>Haptophyta</taxon>
        <taxon>Prymnesiophyceae</taxon>
        <taxon>Prymnesiales</taxon>
        <taxon>Prymnesiaceae</taxon>
        <taxon>Prymnesium</taxon>
    </lineage>
</organism>
<dbReference type="EMBL" id="JBGBPQ010000014">
    <property type="protein sequence ID" value="KAL1511061.1"/>
    <property type="molecule type" value="Genomic_DNA"/>
</dbReference>
<gene>
    <name evidence="9" type="ORF">AB1Y20_005885</name>
</gene>
<evidence type="ECO:0000313" key="9">
    <source>
        <dbReference type="EMBL" id="KAL1511061.1"/>
    </source>
</evidence>
<protein>
    <recommendedName>
        <fullName evidence="7">Derlin</fullName>
    </recommendedName>
</protein>
<feature type="region of interest" description="Disordered" evidence="8">
    <location>
        <begin position="44"/>
        <end position="69"/>
    </location>
</feature>
<evidence type="ECO:0000256" key="1">
    <source>
        <dbReference type="ARBA" id="ARBA00004477"/>
    </source>
</evidence>
<feature type="region of interest" description="Disordered" evidence="8">
    <location>
        <begin position="336"/>
        <end position="386"/>
    </location>
</feature>
<dbReference type="GO" id="GO:0006950">
    <property type="term" value="P:response to stress"/>
    <property type="evidence" value="ECO:0007669"/>
    <property type="project" value="UniProtKB-ARBA"/>
</dbReference>
<dbReference type="Pfam" id="PF04511">
    <property type="entry name" value="DER1"/>
    <property type="match status" value="1"/>
</dbReference>
<comment type="subcellular location">
    <subcellularLocation>
        <location evidence="1 7">Endoplasmic reticulum membrane</location>
        <topology evidence="1 7">Multi-pass membrane protein</topology>
    </subcellularLocation>
</comment>
<dbReference type="InterPro" id="IPR035952">
    <property type="entry name" value="Rhomboid-like_sf"/>
</dbReference>
<keyword evidence="4 7" id="KW-0256">Endoplasmic reticulum</keyword>
<proteinExistence type="inferred from homology"/>
<comment type="function">
    <text evidence="7">May be involved in the degradation of misfolded endoplasmic reticulum (ER) luminal proteins.</text>
</comment>
<feature type="compositionally biased region" description="Gly residues" evidence="8">
    <location>
        <begin position="376"/>
        <end position="386"/>
    </location>
</feature>
<accession>A0AB34J297</accession>
<evidence type="ECO:0000256" key="8">
    <source>
        <dbReference type="SAM" id="MobiDB-lite"/>
    </source>
</evidence>
<dbReference type="SUPFAM" id="SSF144091">
    <property type="entry name" value="Rhomboid-like"/>
    <property type="match status" value="1"/>
</dbReference>